<evidence type="ECO:0000313" key="2">
    <source>
        <dbReference type="EMBL" id="MFC3959758.1"/>
    </source>
</evidence>
<dbReference type="EMBL" id="JBHSAQ010000013">
    <property type="protein sequence ID" value="MFC3959758.1"/>
    <property type="molecule type" value="Genomic_DNA"/>
</dbReference>
<feature type="transmembrane region" description="Helical" evidence="1">
    <location>
        <begin position="21"/>
        <end position="41"/>
    </location>
</feature>
<keyword evidence="1" id="KW-0812">Transmembrane</keyword>
<protein>
    <submittedName>
        <fullName evidence="2">Uncharacterized protein</fullName>
    </submittedName>
</protein>
<keyword evidence="3" id="KW-1185">Reference proteome</keyword>
<gene>
    <name evidence="2" type="ORF">ACFOUR_15455</name>
</gene>
<evidence type="ECO:0000256" key="1">
    <source>
        <dbReference type="SAM" id="Phobius"/>
    </source>
</evidence>
<keyword evidence="1" id="KW-1133">Transmembrane helix</keyword>
<proteinExistence type="predicted"/>
<evidence type="ECO:0000313" key="3">
    <source>
        <dbReference type="Proteomes" id="UP001595846"/>
    </source>
</evidence>
<feature type="transmembrane region" description="Helical" evidence="1">
    <location>
        <begin position="47"/>
        <end position="71"/>
    </location>
</feature>
<comment type="caution">
    <text evidence="2">The sequence shown here is derived from an EMBL/GenBank/DDBJ whole genome shotgun (WGS) entry which is preliminary data.</text>
</comment>
<organism evidence="2 3">
    <name type="scientific">Halovivax cerinus</name>
    <dbReference type="NCBI Taxonomy" id="1487865"/>
    <lineage>
        <taxon>Archaea</taxon>
        <taxon>Methanobacteriati</taxon>
        <taxon>Methanobacteriota</taxon>
        <taxon>Stenosarchaea group</taxon>
        <taxon>Halobacteria</taxon>
        <taxon>Halobacteriales</taxon>
        <taxon>Natrialbaceae</taxon>
        <taxon>Halovivax</taxon>
    </lineage>
</organism>
<accession>A0ABD5NRS5</accession>
<sequence>MNIASFAAAIRDRPVAAALELGSLAVSVLLLFGVVAALATGSPGRSGGLWLLVVAVGAAFACFWTVVWPLYERLCDRITV</sequence>
<keyword evidence="1" id="KW-0472">Membrane</keyword>
<reference evidence="2 3" key="1">
    <citation type="journal article" date="2019" name="Int. J. Syst. Evol. Microbiol.">
        <title>The Global Catalogue of Microorganisms (GCM) 10K type strain sequencing project: providing services to taxonomists for standard genome sequencing and annotation.</title>
        <authorList>
            <consortium name="The Broad Institute Genomics Platform"/>
            <consortium name="The Broad Institute Genome Sequencing Center for Infectious Disease"/>
            <person name="Wu L."/>
            <person name="Ma J."/>
        </authorList>
    </citation>
    <scope>NUCLEOTIDE SEQUENCE [LARGE SCALE GENOMIC DNA]</scope>
    <source>
        <strain evidence="2 3">IBRC-M 10256</strain>
    </source>
</reference>
<name>A0ABD5NRS5_9EURY</name>
<dbReference type="RefSeq" id="WP_256533272.1">
    <property type="nucleotide sequence ID" value="NZ_CP101824.1"/>
</dbReference>
<dbReference type="Proteomes" id="UP001595846">
    <property type="component" value="Unassembled WGS sequence"/>
</dbReference>
<dbReference type="AlphaFoldDB" id="A0ABD5NRS5"/>
<dbReference type="GeneID" id="73902384"/>